<protein>
    <recommendedName>
        <fullName evidence="5">DOD-type homing endonuclease domain-containing protein</fullName>
    </recommendedName>
</protein>
<dbReference type="GeneID" id="38470654"/>
<evidence type="ECO:0000313" key="1">
    <source>
        <dbReference type="EMBL" id="AZH24802.1"/>
    </source>
</evidence>
<dbReference type="Proteomes" id="UP000277326">
    <property type="component" value="Unassembled WGS sequence"/>
</dbReference>
<reference evidence="2 3" key="1">
    <citation type="journal article" date="2015" name="Stand. Genomic Sci.">
        <title>Genomic Encyclopedia of Bacterial and Archaeal Type Strains, Phase III: the genomes of soil and plant-associated and newly described type strains.</title>
        <authorList>
            <person name="Whitman W.B."/>
            <person name="Woyke T."/>
            <person name="Klenk H.P."/>
            <person name="Zhou Y."/>
            <person name="Lilburn T.G."/>
            <person name="Beck B.J."/>
            <person name="De Vos P."/>
            <person name="Vandamme P."/>
            <person name="Eisen J.A."/>
            <person name="Garrity G."/>
            <person name="Hugenholtz P."/>
            <person name="Kyrpides N.C."/>
        </authorList>
    </citation>
    <scope>NUCLEOTIDE SEQUENCE [LARGE SCALE GENOMIC DNA]</scope>
    <source>
        <strain evidence="2 3">CGMCC 1.10124</strain>
    </source>
</reference>
<accession>A0A3M0CFH6</accession>
<evidence type="ECO:0000313" key="4">
    <source>
        <dbReference type="Proteomes" id="UP000282007"/>
    </source>
</evidence>
<dbReference type="Proteomes" id="UP000282007">
    <property type="component" value="Chromosome"/>
</dbReference>
<dbReference type="KEGG" id="haer:DU502_05170"/>
<dbReference type="EMBL" id="REFS01000010">
    <property type="protein sequence ID" value="RMB08344.1"/>
    <property type="molecule type" value="Genomic_DNA"/>
</dbReference>
<organism evidence="2 3">
    <name type="scientific">Haloplanus aerogenes</name>
    <dbReference type="NCBI Taxonomy" id="660522"/>
    <lineage>
        <taxon>Archaea</taxon>
        <taxon>Methanobacteriati</taxon>
        <taxon>Methanobacteriota</taxon>
        <taxon>Stenosarchaea group</taxon>
        <taxon>Halobacteria</taxon>
        <taxon>Halobacteriales</taxon>
        <taxon>Haloferacaceae</taxon>
        <taxon>Haloplanus</taxon>
    </lineage>
</organism>
<name>A0A3M0CFH6_9EURY</name>
<sequence>MVSQYVSEQALAETYDPETGWETVQQYREAKRLADNQPTIARAEIARQVGRPPSAVRGWLAEGKIPRVVKGLNTARDRGWIGIEETAERFRALNQLVAWIFSGGGLRSDAFVPVFSVDDQLTLATIHQLLREVNVSYRIREQDDPDRHLEIIPKDGASILGRVLTILGAPKGVKARKDQLTLPSYLTDTDNAHRRDFLRIYVLNRGRELANQETAGVHLYGLNSPSYCQELKELIEAATSGTATVSSQNRIWISSESVHDLAGEKPLRSGLATNAVFGSLTPPTERAVASTYRQEKTPGGYQYWQLFNEVRESDASRAELSARTGLRESTIRSWKRGSSPYVHNGLETTQTHGWLTPPAESDIALGLTSLLGWLIAQGSLRDTYYPTFGLQSPDQEPHFSRIAAEVGVSYSVVHRESASRRTEIRPTEDGAVLGRVLYALGAPRGTKAEQGCLLPVYLHHHASHARRFVRSWCLHHAHSDGQRTINIPPRFGHQFPKALETLLVARLSWDVDWKNERKLVVQPSEEWDGSIWDLS</sequence>
<dbReference type="AlphaFoldDB" id="A0A3M0CFH6"/>
<gene>
    <name evidence="2" type="ORF">ATH50_3559</name>
    <name evidence="1" type="ORF">DU502_05170</name>
</gene>
<evidence type="ECO:0000313" key="3">
    <source>
        <dbReference type="Proteomes" id="UP000277326"/>
    </source>
</evidence>
<dbReference type="OrthoDB" id="200049at2157"/>
<reference evidence="1 4" key="2">
    <citation type="submission" date="2018-07" db="EMBL/GenBank/DDBJ databases">
        <title>Genome sequences of Haloplanus aerogenes JCM 16430T.</title>
        <authorList>
            <person name="Kim Y.B."/>
            <person name="Roh S.W."/>
        </authorList>
    </citation>
    <scope>NUCLEOTIDE SEQUENCE [LARGE SCALE GENOMIC DNA]</scope>
    <source>
        <strain evidence="1 4">JCM 16430</strain>
    </source>
</reference>
<dbReference type="RefSeq" id="WP_124897027.1">
    <property type="nucleotide sequence ID" value="NZ_CP034145.1"/>
</dbReference>
<keyword evidence="4" id="KW-1185">Reference proteome</keyword>
<dbReference type="EMBL" id="CP034145">
    <property type="protein sequence ID" value="AZH24802.1"/>
    <property type="molecule type" value="Genomic_DNA"/>
</dbReference>
<evidence type="ECO:0000313" key="2">
    <source>
        <dbReference type="EMBL" id="RMB08344.1"/>
    </source>
</evidence>
<reference evidence="2" key="3">
    <citation type="submission" date="2018-10" db="EMBL/GenBank/DDBJ databases">
        <authorList>
            <person name="Whitman W."/>
            <person name="Huntemann M."/>
            <person name="Clum A."/>
            <person name="Pillay M."/>
            <person name="Palaniappan K."/>
            <person name="Varghese N."/>
            <person name="Mikhailova N."/>
            <person name="Stamatis D."/>
            <person name="Reddy T."/>
            <person name="Daum C."/>
            <person name="Shapiro N."/>
            <person name="Ivanova N."/>
            <person name="Kyrpides N."/>
            <person name="Woyke T."/>
        </authorList>
    </citation>
    <scope>NUCLEOTIDE SEQUENCE</scope>
    <source>
        <strain evidence="2">CGMCC 1.10124</strain>
    </source>
</reference>
<proteinExistence type="predicted"/>
<evidence type="ECO:0008006" key="5">
    <source>
        <dbReference type="Google" id="ProtNLM"/>
    </source>
</evidence>